<dbReference type="Gene3D" id="1.25.40.10">
    <property type="entry name" value="Tetratricopeptide repeat domain"/>
    <property type="match status" value="1"/>
</dbReference>
<accession>A0A4R9K0Z1</accession>
<comment type="caution">
    <text evidence="2">The sequence shown here is derived from an EMBL/GenBank/DDBJ whole genome shotgun (WGS) entry which is preliminary data.</text>
</comment>
<dbReference type="RefSeq" id="WP_135623512.1">
    <property type="nucleotide sequence ID" value="NZ_RQGD01000024.1"/>
</dbReference>
<dbReference type="AlphaFoldDB" id="A0A4R9K0Z1"/>
<dbReference type="InterPro" id="IPR011990">
    <property type="entry name" value="TPR-like_helical_dom_sf"/>
</dbReference>
<evidence type="ECO:0000313" key="3">
    <source>
        <dbReference type="Proteomes" id="UP000297693"/>
    </source>
</evidence>
<organism evidence="2 3">
    <name type="scientific">Leptospira ognonensis</name>
    <dbReference type="NCBI Taxonomy" id="2484945"/>
    <lineage>
        <taxon>Bacteria</taxon>
        <taxon>Pseudomonadati</taxon>
        <taxon>Spirochaetota</taxon>
        <taxon>Spirochaetia</taxon>
        <taxon>Leptospirales</taxon>
        <taxon>Leptospiraceae</taxon>
        <taxon>Leptospira</taxon>
    </lineage>
</organism>
<proteinExistence type="predicted"/>
<keyword evidence="1" id="KW-0802">TPR repeat</keyword>
<gene>
    <name evidence="2" type="ORF">EHQ58_08740</name>
</gene>
<dbReference type="InterPro" id="IPR019734">
    <property type="entry name" value="TPR_rpt"/>
</dbReference>
<feature type="repeat" description="TPR" evidence="1">
    <location>
        <begin position="22"/>
        <end position="55"/>
    </location>
</feature>
<evidence type="ECO:0000256" key="1">
    <source>
        <dbReference type="PROSITE-ProRule" id="PRU00339"/>
    </source>
</evidence>
<evidence type="ECO:0000313" key="2">
    <source>
        <dbReference type="EMBL" id="TGL59323.1"/>
    </source>
</evidence>
<keyword evidence="3" id="KW-1185">Reference proteome</keyword>
<protein>
    <recommendedName>
        <fullName evidence="4">Tetratricopeptide repeat protein</fullName>
    </recommendedName>
</protein>
<dbReference type="EMBL" id="RQGD01000024">
    <property type="protein sequence ID" value="TGL59323.1"/>
    <property type="molecule type" value="Genomic_DNA"/>
</dbReference>
<dbReference type="PROSITE" id="PS50005">
    <property type="entry name" value="TPR"/>
    <property type="match status" value="1"/>
</dbReference>
<dbReference type="SUPFAM" id="SSF48452">
    <property type="entry name" value="TPR-like"/>
    <property type="match status" value="1"/>
</dbReference>
<dbReference type="Proteomes" id="UP000297693">
    <property type="component" value="Unassembled WGS sequence"/>
</dbReference>
<sequence>MLLRIAILFLFLIFEISSQQTNENWNKKGIDALSKKNYPEAIKSFQRTLLKSPNDAFANYNLACTYSLLFAQCEDDIGEDKIYELIQKAIRSKPTYKNKLLSDPDFSVLSGRYQFQMIAGKTKKEILTAITWYGPSPGAYGPMDQFTFNDDGTFIYTKVDFEESIANGRLQFLGNYKWTSDNEFQIRFMNPSPIPMDGKKSELKVKYFDGKLEVEGMDHIFTDSSDRCSA</sequence>
<name>A0A4R9K0Z1_9LEPT</name>
<evidence type="ECO:0008006" key="4">
    <source>
        <dbReference type="Google" id="ProtNLM"/>
    </source>
</evidence>
<dbReference type="OrthoDB" id="341846at2"/>
<reference evidence="2" key="1">
    <citation type="journal article" date="2019" name="PLoS Negl. Trop. Dis.">
        <title>Revisiting the worldwide diversity of Leptospira species in the environment.</title>
        <authorList>
            <person name="Vincent A.T."/>
            <person name="Schiettekatte O."/>
            <person name="Bourhy P."/>
            <person name="Veyrier F.J."/>
            <person name="Picardeau M."/>
        </authorList>
    </citation>
    <scope>NUCLEOTIDE SEQUENCE [LARGE SCALE GENOMIC DNA]</scope>
    <source>
        <strain evidence="2">201702476</strain>
    </source>
</reference>